<dbReference type="GO" id="GO:0003677">
    <property type="term" value="F:DNA binding"/>
    <property type="evidence" value="ECO:0007669"/>
    <property type="project" value="InterPro"/>
</dbReference>
<dbReference type="InterPro" id="IPR002119">
    <property type="entry name" value="Histone_H2A"/>
</dbReference>
<protein>
    <recommendedName>
        <fullName evidence="3">Histone H2A</fullName>
    </recommendedName>
</protein>
<dbReference type="AlphaFoldDB" id="A0A922K6Q3"/>
<evidence type="ECO:0008006" key="3">
    <source>
        <dbReference type="Google" id="ProtNLM"/>
    </source>
</evidence>
<dbReference type="PANTHER" id="PTHR23430">
    <property type="entry name" value="HISTONE H2A"/>
    <property type="match status" value="1"/>
</dbReference>
<dbReference type="EMBL" id="CM031825">
    <property type="protein sequence ID" value="KAG6734316.1"/>
    <property type="molecule type" value="Genomic_DNA"/>
</dbReference>
<accession>A0A922K6Q3</accession>
<sequence length="114" mass="13209">MPKKQSSSLRSFEYLAIENYWDKMKVLELARSAARDNKKNRINPRHVFLAVRNDEELGKLLQGVNDSPLSKVKFYQTSTEYCLPKKTTTSESKKVSKLQLELLCLYPPLAEKPF</sequence>
<name>A0A922K6Q3_CARIL</name>
<evidence type="ECO:0000313" key="2">
    <source>
        <dbReference type="Proteomes" id="UP000811246"/>
    </source>
</evidence>
<dbReference type="GO" id="GO:0030527">
    <property type="term" value="F:structural constituent of chromatin"/>
    <property type="evidence" value="ECO:0007669"/>
    <property type="project" value="InterPro"/>
</dbReference>
<proteinExistence type="predicted"/>
<dbReference type="Proteomes" id="UP000811246">
    <property type="component" value="Chromosome 1"/>
</dbReference>
<reference evidence="1" key="1">
    <citation type="submission" date="2021-01" db="EMBL/GenBank/DDBJ databases">
        <authorList>
            <person name="Lovell J.T."/>
            <person name="Bentley N."/>
            <person name="Bhattarai G."/>
            <person name="Jenkins J.W."/>
            <person name="Sreedasyam A."/>
            <person name="Alarcon Y."/>
            <person name="Bock C."/>
            <person name="Boston L."/>
            <person name="Carlson J."/>
            <person name="Cervantes K."/>
            <person name="Clermont K."/>
            <person name="Krom N."/>
            <person name="Kubenka K."/>
            <person name="Mamidi S."/>
            <person name="Mattison C."/>
            <person name="Monteros M."/>
            <person name="Pisani C."/>
            <person name="Plott C."/>
            <person name="Rajasekar S."/>
            <person name="Rhein H.S."/>
            <person name="Rohla C."/>
            <person name="Song M."/>
            <person name="Hilaire R.S."/>
            <person name="Shu S."/>
            <person name="Wells L."/>
            <person name="Wang X."/>
            <person name="Webber J."/>
            <person name="Heerema R.J."/>
            <person name="Klein P."/>
            <person name="Conner P."/>
            <person name="Grauke L."/>
            <person name="Grimwood J."/>
            <person name="Schmutz J."/>
            <person name="Randall J.J."/>
        </authorList>
    </citation>
    <scope>NUCLEOTIDE SEQUENCE</scope>
    <source>
        <tissue evidence="1">Leaf</tissue>
    </source>
</reference>
<dbReference type="GO" id="GO:0000786">
    <property type="term" value="C:nucleosome"/>
    <property type="evidence" value="ECO:0007669"/>
    <property type="project" value="InterPro"/>
</dbReference>
<gene>
    <name evidence="1" type="ORF">I3842_01G266800</name>
</gene>
<evidence type="ECO:0000313" key="1">
    <source>
        <dbReference type="EMBL" id="KAG6734316.1"/>
    </source>
</evidence>
<organism evidence="1 2">
    <name type="scientific">Carya illinoinensis</name>
    <name type="common">Pecan</name>
    <dbReference type="NCBI Taxonomy" id="32201"/>
    <lineage>
        <taxon>Eukaryota</taxon>
        <taxon>Viridiplantae</taxon>
        <taxon>Streptophyta</taxon>
        <taxon>Embryophyta</taxon>
        <taxon>Tracheophyta</taxon>
        <taxon>Spermatophyta</taxon>
        <taxon>Magnoliopsida</taxon>
        <taxon>eudicotyledons</taxon>
        <taxon>Gunneridae</taxon>
        <taxon>Pentapetalae</taxon>
        <taxon>rosids</taxon>
        <taxon>fabids</taxon>
        <taxon>Fagales</taxon>
        <taxon>Juglandaceae</taxon>
        <taxon>Carya</taxon>
    </lineage>
</organism>
<dbReference type="SMART" id="SM00414">
    <property type="entry name" value="H2A"/>
    <property type="match status" value="1"/>
</dbReference>
<comment type="caution">
    <text evidence="1">The sequence shown here is derived from an EMBL/GenBank/DDBJ whole genome shotgun (WGS) entry which is preliminary data.</text>
</comment>